<dbReference type="PANTHER" id="PTHR30572">
    <property type="entry name" value="MEMBRANE COMPONENT OF TRANSPORTER-RELATED"/>
    <property type="match status" value="1"/>
</dbReference>
<feature type="domain" description="MacB-like periplasmic core" evidence="9">
    <location>
        <begin position="18"/>
        <end position="244"/>
    </location>
</feature>
<dbReference type="Pfam" id="PF02687">
    <property type="entry name" value="FtsX"/>
    <property type="match status" value="1"/>
</dbReference>
<keyword evidence="5 7" id="KW-0472">Membrane</keyword>
<dbReference type="eggNOG" id="COG0577">
    <property type="taxonomic scope" value="Bacteria"/>
</dbReference>
<dbReference type="AlphaFoldDB" id="G5KFD0"/>
<evidence type="ECO:0000259" key="8">
    <source>
        <dbReference type="Pfam" id="PF02687"/>
    </source>
</evidence>
<evidence type="ECO:0000256" key="5">
    <source>
        <dbReference type="ARBA" id="ARBA00023136"/>
    </source>
</evidence>
<dbReference type="InterPro" id="IPR050250">
    <property type="entry name" value="Macrolide_Exporter_MacB"/>
</dbReference>
<evidence type="ECO:0000256" key="1">
    <source>
        <dbReference type="ARBA" id="ARBA00004651"/>
    </source>
</evidence>
<accession>G5KFD0</accession>
<feature type="domain" description="ABC3 transporter permease C-terminal" evidence="8">
    <location>
        <begin position="290"/>
        <end position="406"/>
    </location>
</feature>
<dbReference type="EMBL" id="AEUZ02000001">
    <property type="protein sequence ID" value="EHJ57760.1"/>
    <property type="molecule type" value="Genomic_DNA"/>
</dbReference>
<dbReference type="InterPro" id="IPR025857">
    <property type="entry name" value="MacB_PCD"/>
</dbReference>
<dbReference type="GO" id="GO:0022857">
    <property type="term" value="F:transmembrane transporter activity"/>
    <property type="evidence" value="ECO:0007669"/>
    <property type="project" value="TreeGrafter"/>
</dbReference>
<evidence type="ECO:0000259" key="9">
    <source>
        <dbReference type="Pfam" id="PF12704"/>
    </source>
</evidence>
<proteinExistence type="inferred from homology"/>
<keyword evidence="2" id="KW-1003">Cell membrane</keyword>
<organism evidence="10 11">
    <name type="scientific">Streptococcus urinalis 2285-97</name>
    <dbReference type="NCBI Taxonomy" id="764291"/>
    <lineage>
        <taxon>Bacteria</taxon>
        <taxon>Bacillati</taxon>
        <taxon>Bacillota</taxon>
        <taxon>Bacilli</taxon>
        <taxon>Lactobacillales</taxon>
        <taxon>Streptococcaceae</taxon>
        <taxon>Streptococcus</taxon>
    </lineage>
</organism>
<evidence type="ECO:0000256" key="2">
    <source>
        <dbReference type="ARBA" id="ARBA00022475"/>
    </source>
</evidence>
<dbReference type="Proteomes" id="UP000005388">
    <property type="component" value="Unassembled WGS sequence"/>
</dbReference>
<evidence type="ECO:0000256" key="3">
    <source>
        <dbReference type="ARBA" id="ARBA00022692"/>
    </source>
</evidence>
<evidence type="ECO:0000313" key="11">
    <source>
        <dbReference type="Proteomes" id="UP000005388"/>
    </source>
</evidence>
<evidence type="ECO:0000256" key="7">
    <source>
        <dbReference type="SAM" id="Phobius"/>
    </source>
</evidence>
<dbReference type="GO" id="GO:0005886">
    <property type="term" value="C:plasma membrane"/>
    <property type="evidence" value="ECO:0007669"/>
    <property type="project" value="UniProtKB-SubCell"/>
</dbReference>
<feature type="transmembrane region" description="Helical" evidence="7">
    <location>
        <begin position="286"/>
        <end position="311"/>
    </location>
</feature>
<comment type="caution">
    <text evidence="10">The sequence shown here is derived from an EMBL/GenBank/DDBJ whole genome shotgun (WGS) entry which is preliminary data.</text>
</comment>
<dbReference type="PANTHER" id="PTHR30572:SF4">
    <property type="entry name" value="ABC TRANSPORTER PERMEASE YTRF"/>
    <property type="match status" value="1"/>
</dbReference>
<feature type="transmembrane region" description="Helical" evidence="7">
    <location>
        <begin position="376"/>
        <end position="396"/>
    </location>
</feature>
<keyword evidence="3 7" id="KW-0812">Transmembrane</keyword>
<gene>
    <name evidence="10" type="ORF">STRUR_0973</name>
</gene>
<comment type="subcellular location">
    <subcellularLocation>
        <location evidence="1">Cell membrane</location>
        <topology evidence="1">Multi-pass membrane protein</topology>
    </subcellularLocation>
</comment>
<dbReference type="STRING" id="764291.STRUR_0973"/>
<keyword evidence="4 7" id="KW-1133">Transmembrane helix</keyword>
<evidence type="ECO:0000256" key="6">
    <source>
        <dbReference type="ARBA" id="ARBA00038076"/>
    </source>
</evidence>
<name>G5KFD0_9STRE</name>
<dbReference type="Pfam" id="PF12704">
    <property type="entry name" value="MacB_PCD"/>
    <property type="match status" value="1"/>
</dbReference>
<dbReference type="RefSeq" id="WP_006740454.1">
    <property type="nucleotide sequence ID" value="NZ_AEUZ02000001.1"/>
</dbReference>
<sequence>MENWRFALSSILGHKMRSFLTMLGIIIGVASVVIIMALGQGLKNSVGDQVNKEQKNLNVYFKTWAQKEAEKDPNYVSDETTTEEKAPKLTEDMVSKAAKETDGVSGYYITNSASSKIGYGKKEIKNVTITGINKTYLSLKNVKILAGRAFQGQDYYKFGRIVLLESGLSKKLFKTHQDALNKTVLIANKSYLVVGVYKDSNTSGQAGLSSGGNAIMSNTQVASEFGAKEVDQIFFHINDVKEANKIGKNVGRRLTALTRTKNGFYENYNLDSIVKQANKIATMTTLVFGVIAGISLLVGGIGVMNIMLVSVTERTREIGLRKALGATRQKILAQFLIESMVLTILGGLLGLTLAYLAVLGIRPALAAQNIRPEISFIVVVISVLFSAFVGIVFGLLPANKASKLDPIEALRYE</sequence>
<dbReference type="InterPro" id="IPR003838">
    <property type="entry name" value="ABC3_permease_C"/>
</dbReference>
<protein>
    <submittedName>
        <fullName evidence="10">Efflux ABC transporter, permease protein</fullName>
    </submittedName>
</protein>
<feature type="transmembrane region" description="Helical" evidence="7">
    <location>
        <begin position="20"/>
        <end position="42"/>
    </location>
</feature>
<keyword evidence="11" id="KW-1185">Reference proteome</keyword>
<evidence type="ECO:0000313" key="10">
    <source>
        <dbReference type="EMBL" id="EHJ57760.1"/>
    </source>
</evidence>
<reference evidence="10 11" key="1">
    <citation type="journal article" date="2014" name="Int. J. Syst. Evol. Microbiol.">
        <title>Phylogenomics and the dynamic genome evolution of the genus Streptococcus.</title>
        <authorList>
            <consortium name="The Broad Institute Genome Sequencing Platform"/>
            <person name="Richards V.P."/>
            <person name="Palmer S.R."/>
            <person name="Pavinski Bitar P.D."/>
            <person name="Qin X."/>
            <person name="Weinstock G.M."/>
            <person name="Highlander S.K."/>
            <person name="Town C.D."/>
            <person name="Burne R.A."/>
            <person name="Stanhope M.J."/>
        </authorList>
    </citation>
    <scope>NUCLEOTIDE SEQUENCE [LARGE SCALE GENOMIC DNA]</scope>
    <source>
        <strain evidence="10 11">2285-97</strain>
    </source>
</reference>
<evidence type="ECO:0000256" key="4">
    <source>
        <dbReference type="ARBA" id="ARBA00022989"/>
    </source>
</evidence>
<comment type="similarity">
    <text evidence="6">Belongs to the ABC-4 integral membrane protein family.</text>
</comment>
<feature type="transmembrane region" description="Helical" evidence="7">
    <location>
        <begin position="331"/>
        <end position="356"/>
    </location>
</feature>